<dbReference type="SUPFAM" id="SSF52540">
    <property type="entry name" value="P-loop containing nucleoside triphosphate hydrolases"/>
    <property type="match status" value="1"/>
</dbReference>
<dbReference type="PANTHER" id="PTHR34301:SF8">
    <property type="entry name" value="ATPASE DOMAIN-CONTAINING PROTEIN"/>
    <property type="match status" value="1"/>
</dbReference>
<evidence type="ECO:0000313" key="1">
    <source>
        <dbReference type="EMBL" id="MBE9039711.1"/>
    </source>
</evidence>
<dbReference type="InterPro" id="IPR027417">
    <property type="entry name" value="P-loop_NTPase"/>
</dbReference>
<dbReference type="EMBL" id="JADEXN010000026">
    <property type="protein sequence ID" value="MBE9039711.1"/>
    <property type="molecule type" value="Genomic_DNA"/>
</dbReference>
<keyword evidence="2" id="KW-1185">Reference proteome</keyword>
<proteinExistence type="predicted"/>
<dbReference type="PANTHER" id="PTHR34301">
    <property type="entry name" value="DNA-BINDING PROTEIN-RELATED"/>
    <property type="match status" value="1"/>
</dbReference>
<protein>
    <submittedName>
        <fullName evidence="1">ATP-binding protein</fullName>
    </submittedName>
</protein>
<sequence>MGLIASKQGLEIVERARRKKRWNKYAPFWYESAYVCRGTLQRFWKQTSIQADNFQNICQAVGVNWEEIVDREASTDTSLGSEARFFSDEGSQARLHPFGDKGCIRDPRRFFDRRELLEQLFEGLARGCSQSIVGESEIGKSSVLWAICSKGPQRLQLPDKAFIMLGMECIYDEQEFWDTLCEQVGIKDRRDFMRKTKLQNRRYILCLDEIEAFTDEKRFPPHVLSFLRGVADGDRTPLTLVIASRSPLQKLFPDLPERTSPLANICKQHRVGVFPPEIAREFLHSRLRDTNVTFSEDQIASLLAESGCHPAKLQERAAQLYDRLVQE</sequence>
<dbReference type="Gene3D" id="3.40.50.300">
    <property type="entry name" value="P-loop containing nucleotide triphosphate hydrolases"/>
    <property type="match status" value="1"/>
</dbReference>
<dbReference type="RefSeq" id="WP_264319972.1">
    <property type="nucleotide sequence ID" value="NZ_JADEXN010000026.1"/>
</dbReference>
<dbReference type="AlphaFoldDB" id="A0A928VT75"/>
<evidence type="ECO:0000313" key="2">
    <source>
        <dbReference type="Proteomes" id="UP000621799"/>
    </source>
</evidence>
<dbReference type="GO" id="GO:0005524">
    <property type="term" value="F:ATP binding"/>
    <property type="evidence" value="ECO:0007669"/>
    <property type="project" value="UniProtKB-KW"/>
</dbReference>
<comment type="caution">
    <text evidence="1">The sequence shown here is derived from an EMBL/GenBank/DDBJ whole genome shotgun (WGS) entry which is preliminary data.</text>
</comment>
<organism evidence="1 2">
    <name type="scientific">Zarconia navalis LEGE 11467</name>
    <dbReference type="NCBI Taxonomy" id="1828826"/>
    <lineage>
        <taxon>Bacteria</taxon>
        <taxon>Bacillati</taxon>
        <taxon>Cyanobacteriota</taxon>
        <taxon>Cyanophyceae</taxon>
        <taxon>Oscillatoriophycideae</taxon>
        <taxon>Oscillatoriales</taxon>
        <taxon>Oscillatoriales incertae sedis</taxon>
        <taxon>Zarconia</taxon>
        <taxon>Zarconia navalis</taxon>
    </lineage>
</organism>
<gene>
    <name evidence="1" type="ORF">IQ235_02735</name>
</gene>
<dbReference type="Proteomes" id="UP000621799">
    <property type="component" value="Unassembled WGS sequence"/>
</dbReference>
<reference evidence="1" key="1">
    <citation type="submission" date="2020-10" db="EMBL/GenBank/DDBJ databases">
        <authorList>
            <person name="Castelo-Branco R."/>
            <person name="Eusebio N."/>
            <person name="Adriana R."/>
            <person name="Vieira A."/>
            <person name="Brugerolle De Fraissinette N."/>
            <person name="Rezende De Castro R."/>
            <person name="Schneider M.P."/>
            <person name="Vasconcelos V."/>
            <person name="Leao P.N."/>
        </authorList>
    </citation>
    <scope>NUCLEOTIDE SEQUENCE</scope>
    <source>
        <strain evidence="1">LEGE 11467</strain>
    </source>
</reference>
<keyword evidence="1" id="KW-0067">ATP-binding</keyword>
<keyword evidence="1" id="KW-0547">Nucleotide-binding</keyword>
<name>A0A928VT75_9CYAN</name>
<accession>A0A928VT75</accession>